<keyword evidence="4" id="KW-0833">Ubl conjugation pathway</keyword>
<protein>
    <recommendedName>
        <fullName evidence="1">E2 ubiquitin-conjugating enzyme</fullName>
        <ecNumber evidence="1">2.3.2.23</ecNumber>
    </recommendedName>
</protein>
<reference evidence="7 8" key="1">
    <citation type="submission" date="2024-01" db="EMBL/GenBank/DDBJ databases">
        <title>The genomes of 5 underutilized Papilionoideae crops provide insights into root nodulation and disease resistance.</title>
        <authorList>
            <person name="Yuan L."/>
        </authorList>
    </citation>
    <scope>NUCLEOTIDE SEQUENCE [LARGE SCALE GENOMIC DNA]</scope>
    <source>
        <strain evidence="7">LY-2023</strain>
        <tissue evidence="7">Leaf</tissue>
    </source>
</reference>
<evidence type="ECO:0000259" key="6">
    <source>
        <dbReference type="PROSITE" id="PS50127"/>
    </source>
</evidence>
<keyword evidence="3" id="KW-0547">Nucleotide-binding</keyword>
<organism evidence="7 8">
    <name type="scientific">Clitoria ternatea</name>
    <name type="common">Butterfly pea</name>
    <dbReference type="NCBI Taxonomy" id="43366"/>
    <lineage>
        <taxon>Eukaryota</taxon>
        <taxon>Viridiplantae</taxon>
        <taxon>Streptophyta</taxon>
        <taxon>Embryophyta</taxon>
        <taxon>Tracheophyta</taxon>
        <taxon>Spermatophyta</taxon>
        <taxon>Magnoliopsida</taxon>
        <taxon>eudicotyledons</taxon>
        <taxon>Gunneridae</taxon>
        <taxon>Pentapetalae</taxon>
        <taxon>rosids</taxon>
        <taxon>fabids</taxon>
        <taxon>Fabales</taxon>
        <taxon>Fabaceae</taxon>
        <taxon>Papilionoideae</taxon>
        <taxon>50 kb inversion clade</taxon>
        <taxon>NPAAA clade</taxon>
        <taxon>indigoferoid/millettioid clade</taxon>
        <taxon>Phaseoleae</taxon>
        <taxon>Clitoria</taxon>
    </lineage>
</organism>
<evidence type="ECO:0000256" key="2">
    <source>
        <dbReference type="ARBA" id="ARBA00022679"/>
    </source>
</evidence>
<sequence>MKLHSKSWAKRIQEEWKVLEKDLPDSIFVRVYESRIDLLRAVIIGAEGTPYHDGLFFFDVFFPNGYPNVPPEVHYHSGGVRLNPNLYSCGKVCLSLLNTWAGNKNEKWLPGVSTILQVVVSIQGLILNTKPYFNEPGYAHLSGSTDGEMRSLQYNDETFILSIRTMVYVIRRPPKNFEDFVIGHFCSRAHDILVASKAYMEGAQVGCLVKGGVQDVDQGDKSCSKQFKMSLAAYVDMLVREFIRIGAKDCEKFLPPSTTVKKKLGELPLAATVS</sequence>
<evidence type="ECO:0000256" key="3">
    <source>
        <dbReference type="ARBA" id="ARBA00022741"/>
    </source>
</evidence>
<keyword evidence="5" id="KW-0067">ATP-binding</keyword>
<dbReference type="SMART" id="SM00212">
    <property type="entry name" value="UBCc"/>
    <property type="match status" value="1"/>
</dbReference>
<dbReference type="FunFam" id="3.10.110.10:FF:000028">
    <property type="entry name" value="Probable ubiquitin-conjugating enzyme E2 23"/>
    <property type="match status" value="1"/>
</dbReference>
<dbReference type="InterPro" id="IPR000608">
    <property type="entry name" value="UBC"/>
</dbReference>
<dbReference type="GO" id="GO:0005524">
    <property type="term" value="F:ATP binding"/>
    <property type="evidence" value="ECO:0007669"/>
    <property type="project" value="UniProtKB-KW"/>
</dbReference>
<dbReference type="SUPFAM" id="SSF54495">
    <property type="entry name" value="UBC-like"/>
    <property type="match status" value="1"/>
</dbReference>
<dbReference type="EC" id="2.3.2.23" evidence="1"/>
<proteinExistence type="predicted"/>
<dbReference type="Gene3D" id="3.10.110.10">
    <property type="entry name" value="Ubiquitin Conjugating Enzyme"/>
    <property type="match status" value="1"/>
</dbReference>
<keyword evidence="8" id="KW-1185">Reference proteome</keyword>
<dbReference type="PANTHER" id="PTHR46116:SF41">
    <property type="entry name" value="UBIQUITIN-CONJUGATING ENZYME E2 25-RELATED"/>
    <property type="match status" value="1"/>
</dbReference>
<dbReference type="InterPro" id="IPR016135">
    <property type="entry name" value="UBQ-conjugating_enzyme/RWD"/>
</dbReference>
<dbReference type="PANTHER" id="PTHR46116">
    <property type="entry name" value="(E3-INDEPENDENT) E2 UBIQUITIN-CONJUGATING ENZYME"/>
    <property type="match status" value="1"/>
</dbReference>
<evidence type="ECO:0000256" key="5">
    <source>
        <dbReference type="ARBA" id="ARBA00022840"/>
    </source>
</evidence>
<dbReference type="GO" id="GO:0061631">
    <property type="term" value="F:ubiquitin conjugating enzyme activity"/>
    <property type="evidence" value="ECO:0007669"/>
    <property type="project" value="UniProtKB-EC"/>
</dbReference>
<gene>
    <name evidence="7" type="ORF">RJT34_02140</name>
</gene>
<dbReference type="CDD" id="cd23837">
    <property type="entry name" value="UBCc_UBE2O"/>
    <property type="match status" value="1"/>
</dbReference>
<accession>A0AAN9KHG2</accession>
<evidence type="ECO:0000256" key="1">
    <source>
        <dbReference type="ARBA" id="ARBA00012486"/>
    </source>
</evidence>
<evidence type="ECO:0000256" key="4">
    <source>
        <dbReference type="ARBA" id="ARBA00022786"/>
    </source>
</evidence>
<dbReference type="PROSITE" id="PS50127">
    <property type="entry name" value="UBC_2"/>
    <property type="match status" value="1"/>
</dbReference>
<comment type="caution">
    <text evidence="7">The sequence shown here is derived from an EMBL/GenBank/DDBJ whole genome shotgun (WGS) entry which is preliminary data.</text>
</comment>
<feature type="domain" description="UBC core" evidence="6">
    <location>
        <begin position="7"/>
        <end position="167"/>
    </location>
</feature>
<keyword evidence="2" id="KW-0808">Transferase</keyword>
<name>A0AAN9KHG2_CLITE</name>
<dbReference type="Proteomes" id="UP001359559">
    <property type="component" value="Unassembled WGS sequence"/>
</dbReference>
<dbReference type="AlphaFoldDB" id="A0AAN9KHG2"/>
<dbReference type="Pfam" id="PF00179">
    <property type="entry name" value="UQ_con"/>
    <property type="match status" value="1"/>
</dbReference>
<evidence type="ECO:0000313" key="8">
    <source>
        <dbReference type="Proteomes" id="UP001359559"/>
    </source>
</evidence>
<dbReference type="EMBL" id="JAYKXN010000001">
    <property type="protein sequence ID" value="KAK7317700.1"/>
    <property type="molecule type" value="Genomic_DNA"/>
</dbReference>
<evidence type="ECO:0000313" key="7">
    <source>
        <dbReference type="EMBL" id="KAK7317700.1"/>
    </source>
</evidence>